<feature type="region of interest" description="Disordered" evidence="1">
    <location>
        <begin position="67"/>
        <end position="92"/>
    </location>
</feature>
<organism evidence="2 3">
    <name type="scientific">Neiella marina</name>
    <dbReference type="NCBI Taxonomy" id="508461"/>
    <lineage>
        <taxon>Bacteria</taxon>
        <taxon>Pseudomonadati</taxon>
        <taxon>Pseudomonadota</taxon>
        <taxon>Gammaproteobacteria</taxon>
        <taxon>Alteromonadales</taxon>
        <taxon>Echinimonadaceae</taxon>
        <taxon>Neiella</taxon>
    </lineage>
</organism>
<dbReference type="AlphaFoldDB" id="A0A8J2XR07"/>
<reference evidence="3" key="1">
    <citation type="journal article" date="2019" name="Int. J. Syst. Evol. Microbiol.">
        <title>The Global Catalogue of Microorganisms (GCM) 10K type strain sequencing project: providing services to taxonomists for standard genome sequencing and annotation.</title>
        <authorList>
            <consortium name="The Broad Institute Genomics Platform"/>
            <consortium name="The Broad Institute Genome Sequencing Center for Infectious Disease"/>
            <person name="Wu L."/>
            <person name="Ma J."/>
        </authorList>
    </citation>
    <scope>NUCLEOTIDE SEQUENCE [LARGE SCALE GENOMIC DNA]</scope>
    <source>
        <strain evidence="3">CGMCC 1.10130</strain>
    </source>
</reference>
<gene>
    <name evidence="2" type="ORF">GCM10011369_31440</name>
</gene>
<name>A0A8J2XR07_9GAMM</name>
<keyword evidence="3" id="KW-1185">Reference proteome</keyword>
<sequence>MPKVATATAVANNEVFISPFPFLRLFELIALDIILGVTPNLAAESLVHGMASSYDATQIFETSFQRQPQNGQKSGNFSKNYSQNTDNFFSVF</sequence>
<dbReference type="EMBL" id="BMDX01000021">
    <property type="protein sequence ID" value="GGA87080.1"/>
    <property type="molecule type" value="Genomic_DNA"/>
</dbReference>
<evidence type="ECO:0000313" key="2">
    <source>
        <dbReference type="EMBL" id="GGA87080.1"/>
    </source>
</evidence>
<protein>
    <submittedName>
        <fullName evidence="2">Uncharacterized protein</fullName>
    </submittedName>
</protein>
<evidence type="ECO:0000256" key="1">
    <source>
        <dbReference type="SAM" id="MobiDB-lite"/>
    </source>
</evidence>
<dbReference type="Proteomes" id="UP000619743">
    <property type="component" value="Unassembled WGS sequence"/>
</dbReference>
<evidence type="ECO:0000313" key="3">
    <source>
        <dbReference type="Proteomes" id="UP000619743"/>
    </source>
</evidence>
<accession>A0A8J2XR07</accession>
<proteinExistence type="predicted"/>
<comment type="caution">
    <text evidence="2">The sequence shown here is derived from an EMBL/GenBank/DDBJ whole genome shotgun (WGS) entry which is preliminary data.</text>
</comment>